<dbReference type="Proteomes" id="UP000267096">
    <property type="component" value="Unassembled WGS sequence"/>
</dbReference>
<sequence>MVFAERRGIVFLEDGECVNVADDLCEFLADCSHDWKCLHSEETILSSSCLHHQKQSFNGGNVHTGTGGSLHDISSSKKVILWATSGF</sequence>
<protein>
    <submittedName>
        <fullName evidence="3">Ovule protein</fullName>
    </submittedName>
</protein>
<evidence type="ECO:0000313" key="1">
    <source>
        <dbReference type="EMBL" id="VDK32217.1"/>
    </source>
</evidence>
<reference evidence="3" key="1">
    <citation type="submission" date="2017-02" db="UniProtKB">
        <authorList>
            <consortium name="WormBaseParasite"/>
        </authorList>
    </citation>
    <scope>IDENTIFICATION</scope>
</reference>
<organism evidence="3">
    <name type="scientific">Anisakis simplex</name>
    <name type="common">Herring worm</name>
    <dbReference type="NCBI Taxonomy" id="6269"/>
    <lineage>
        <taxon>Eukaryota</taxon>
        <taxon>Metazoa</taxon>
        <taxon>Ecdysozoa</taxon>
        <taxon>Nematoda</taxon>
        <taxon>Chromadorea</taxon>
        <taxon>Rhabditida</taxon>
        <taxon>Spirurina</taxon>
        <taxon>Ascaridomorpha</taxon>
        <taxon>Ascaridoidea</taxon>
        <taxon>Anisakidae</taxon>
        <taxon>Anisakis</taxon>
        <taxon>Anisakis simplex complex</taxon>
    </lineage>
</organism>
<keyword evidence="2" id="KW-1185">Reference proteome</keyword>
<evidence type="ECO:0000313" key="3">
    <source>
        <dbReference type="WBParaSite" id="ASIM_0000871601-mRNA-1"/>
    </source>
</evidence>
<dbReference type="WBParaSite" id="ASIM_0000871601-mRNA-1">
    <property type="protein sequence ID" value="ASIM_0000871601-mRNA-1"/>
    <property type="gene ID" value="ASIM_0000871601"/>
</dbReference>
<dbReference type="AlphaFoldDB" id="A0A0M3JM34"/>
<name>A0A0M3JM34_ANISI</name>
<gene>
    <name evidence="1" type="ORF">ASIM_LOCUS8472</name>
</gene>
<accession>A0A0M3JM34</accession>
<evidence type="ECO:0000313" key="2">
    <source>
        <dbReference type="Proteomes" id="UP000267096"/>
    </source>
</evidence>
<dbReference type="EMBL" id="UYRR01023094">
    <property type="protein sequence ID" value="VDK32217.1"/>
    <property type="molecule type" value="Genomic_DNA"/>
</dbReference>
<proteinExistence type="predicted"/>
<reference evidence="1 2" key="2">
    <citation type="submission" date="2018-11" db="EMBL/GenBank/DDBJ databases">
        <authorList>
            <consortium name="Pathogen Informatics"/>
        </authorList>
    </citation>
    <scope>NUCLEOTIDE SEQUENCE [LARGE SCALE GENOMIC DNA]</scope>
</reference>